<reference evidence="3 4" key="1">
    <citation type="submission" date="2020-02" db="EMBL/GenBank/DDBJ databases">
        <title>Out from the shadows clarifying the taxonomy of the family Cryomorphaceae and related taxa by utilizing the GTDB taxonomic framework.</title>
        <authorList>
            <person name="Bowman J.P."/>
        </authorList>
    </citation>
    <scope>NUCLEOTIDE SEQUENCE [LARGE SCALE GENOMIC DNA]</scope>
    <source>
        <strain evidence="3 4">QSSC 1-22</strain>
    </source>
</reference>
<dbReference type="Proteomes" id="UP000486602">
    <property type="component" value="Unassembled WGS sequence"/>
</dbReference>
<dbReference type="AlphaFoldDB" id="A0A7K3WLS3"/>
<dbReference type="EMBL" id="JAAGVY010000004">
    <property type="protein sequence ID" value="NEN22597.1"/>
    <property type="molecule type" value="Genomic_DNA"/>
</dbReference>
<keyword evidence="1" id="KW-0732">Signal</keyword>
<name>A0A7K3WLS3_9FLAO</name>
<dbReference type="RefSeq" id="WP_163283325.1">
    <property type="nucleotide sequence ID" value="NZ_JAAGVY010000004.1"/>
</dbReference>
<evidence type="ECO:0000256" key="1">
    <source>
        <dbReference type="SAM" id="SignalP"/>
    </source>
</evidence>
<comment type="caution">
    <text evidence="3">The sequence shown here is derived from an EMBL/GenBank/DDBJ whole genome shotgun (WGS) entry which is preliminary data.</text>
</comment>
<keyword evidence="4" id="KW-1185">Reference proteome</keyword>
<feature type="chain" id="PRO_5029882039" evidence="1">
    <location>
        <begin position="21"/>
        <end position="208"/>
    </location>
</feature>
<evidence type="ECO:0000313" key="4">
    <source>
        <dbReference type="Proteomes" id="UP000486602"/>
    </source>
</evidence>
<evidence type="ECO:0000259" key="2">
    <source>
        <dbReference type="Pfam" id="PF13568"/>
    </source>
</evidence>
<organism evidence="3 4">
    <name type="scientific">Cryomorpha ignava</name>
    <dbReference type="NCBI Taxonomy" id="101383"/>
    <lineage>
        <taxon>Bacteria</taxon>
        <taxon>Pseudomonadati</taxon>
        <taxon>Bacteroidota</taxon>
        <taxon>Flavobacteriia</taxon>
        <taxon>Flavobacteriales</taxon>
        <taxon>Cryomorphaceae</taxon>
        <taxon>Cryomorpha</taxon>
    </lineage>
</organism>
<accession>A0A7K3WLS3</accession>
<feature type="signal peptide" evidence="1">
    <location>
        <begin position="1"/>
        <end position="20"/>
    </location>
</feature>
<evidence type="ECO:0000313" key="3">
    <source>
        <dbReference type="EMBL" id="NEN22597.1"/>
    </source>
</evidence>
<gene>
    <name evidence="3" type="ORF">G3O08_03645</name>
</gene>
<sequence length="208" mass="22845">MKKIILTTVLISLLAVAAKAQYVGVKGGLNLSNLNIDGVDDENMRFGYHFGAFINLPISDGFAIQPEVLYSTKGNKAHYNQDFGIFGEFNTDAKFKLDYIDIPLLAVFRVGDAFEIHAGPYIGFLTSAKVEFDGDVDDEFDFDSDNFKNLDFGLVGGVALNFSALQVGARYNYGLQKIQDSSTADLILGDAKNSYFQVFAALRLGNYD</sequence>
<protein>
    <submittedName>
        <fullName evidence="3">PorT family protein</fullName>
    </submittedName>
</protein>
<proteinExistence type="predicted"/>
<feature type="domain" description="Outer membrane protein beta-barrel" evidence="2">
    <location>
        <begin position="23"/>
        <end position="178"/>
    </location>
</feature>
<dbReference type="Pfam" id="PF13568">
    <property type="entry name" value="OMP_b-brl_2"/>
    <property type="match status" value="1"/>
</dbReference>
<dbReference type="InterPro" id="IPR025665">
    <property type="entry name" value="Beta-barrel_OMP_2"/>
</dbReference>